<feature type="chain" id="PRO_5037367275" evidence="2">
    <location>
        <begin position="18"/>
        <end position="117"/>
    </location>
</feature>
<keyword evidence="2" id="KW-0732">Signal</keyword>
<dbReference type="AlphaFoldDB" id="A0A914DCL6"/>
<evidence type="ECO:0000313" key="3">
    <source>
        <dbReference type="Proteomes" id="UP000887540"/>
    </source>
</evidence>
<organism evidence="3 4">
    <name type="scientific">Acrobeloides nanus</name>
    <dbReference type="NCBI Taxonomy" id="290746"/>
    <lineage>
        <taxon>Eukaryota</taxon>
        <taxon>Metazoa</taxon>
        <taxon>Ecdysozoa</taxon>
        <taxon>Nematoda</taxon>
        <taxon>Chromadorea</taxon>
        <taxon>Rhabditida</taxon>
        <taxon>Tylenchina</taxon>
        <taxon>Cephalobomorpha</taxon>
        <taxon>Cephaloboidea</taxon>
        <taxon>Cephalobidae</taxon>
        <taxon>Acrobeloides</taxon>
    </lineage>
</organism>
<sequence>MKSILLVFSLLFVALHAAVVNRNLPQILETPTDALPCSTNASSAYLDIVLLIDTSSHMDNANYRKHPIHPRLLGFAFSIRPNSILCLSRTTSASFKPTYDSHTGSSQANMPDLNPYD</sequence>
<feature type="compositionally biased region" description="Polar residues" evidence="1">
    <location>
        <begin position="94"/>
        <end position="109"/>
    </location>
</feature>
<accession>A0A914DCL6</accession>
<name>A0A914DCL6_9BILA</name>
<protein>
    <submittedName>
        <fullName evidence="4">VWFA domain-containing protein</fullName>
    </submittedName>
</protein>
<proteinExistence type="predicted"/>
<dbReference type="Proteomes" id="UP000887540">
    <property type="component" value="Unplaced"/>
</dbReference>
<evidence type="ECO:0000313" key="4">
    <source>
        <dbReference type="WBParaSite" id="ACRNAN_scaffold2268.g21413.t1"/>
    </source>
</evidence>
<feature type="signal peptide" evidence="2">
    <location>
        <begin position="1"/>
        <end position="17"/>
    </location>
</feature>
<reference evidence="4" key="1">
    <citation type="submission" date="2022-11" db="UniProtKB">
        <authorList>
            <consortium name="WormBaseParasite"/>
        </authorList>
    </citation>
    <scope>IDENTIFICATION</scope>
</reference>
<evidence type="ECO:0000256" key="1">
    <source>
        <dbReference type="SAM" id="MobiDB-lite"/>
    </source>
</evidence>
<feature type="region of interest" description="Disordered" evidence="1">
    <location>
        <begin position="94"/>
        <end position="117"/>
    </location>
</feature>
<dbReference type="WBParaSite" id="ACRNAN_scaffold2268.g21413.t1">
    <property type="protein sequence ID" value="ACRNAN_scaffold2268.g21413.t1"/>
    <property type="gene ID" value="ACRNAN_scaffold2268.g21413"/>
</dbReference>
<evidence type="ECO:0000256" key="2">
    <source>
        <dbReference type="SAM" id="SignalP"/>
    </source>
</evidence>
<keyword evidence="3" id="KW-1185">Reference proteome</keyword>